<comment type="caution">
    <text evidence="1">The sequence shown here is derived from an EMBL/GenBank/DDBJ whole genome shotgun (WGS) entry which is preliminary data.</text>
</comment>
<dbReference type="Pfam" id="PF14106">
    <property type="entry name" value="DUF4279"/>
    <property type="match status" value="1"/>
</dbReference>
<keyword evidence="2" id="KW-1185">Reference proteome</keyword>
<evidence type="ECO:0000313" key="1">
    <source>
        <dbReference type="EMBL" id="MBP4142052.1"/>
    </source>
</evidence>
<proteinExistence type="predicted"/>
<dbReference type="Proteomes" id="UP000674217">
    <property type="component" value="Unassembled WGS sequence"/>
</dbReference>
<protein>
    <submittedName>
        <fullName evidence="1">DUF4279 domain-containing protein</fullName>
    </submittedName>
</protein>
<organism evidence="1 2">
    <name type="scientific">Flavobacterium flabelliforme</name>
    <dbReference type="NCBI Taxonomy" id="2816119"/>
    <lineage>
        <taxon>Bacteria</taxon>
        <taxon>Pseudomonadati</taxon>
        <taxon>Bacteroidota</taxon>
        <taxon>Flavobacteriia</taxon>
        <taxon>Flavobacteriales</taxon>
        <taxon>Flavobacteriaceae</taxon>
        <taxon>Flavobacterium</taxon>
    </lineage>
</organism>
<accession>A0ABS5CTV7</accession>
<dbReference type="EMBL" id="JAGFBU010000003">
    <property type="protein sequence ID" value="MBP4142052.1"/>
    <property type="molecule type" value="Genomic_DNA"/>
</dbReference>
<evidence type="ECO:0000313" key="2">
    <source>
        <dbReference type="Proteomes" id="UP000674217"/>
    </source>
</evidence>
<name>A0ABS5CTV7_9FLAO</name>
<sequence>MKKEKFIEKAIEEILNPTLEITKQYLEVLEIEIENGKPKIERYENDFSDDIVAIYFQIKNENFFLEIHLTKNSEIDSVWIQNAHKTYFSATSENLTYSELENLLQKELTEGWSKGELRKNGKSTHTFSRINYEPIKSQSYELNNHLEILLTELEKNSENIIKLTENANAYISVCKYQYISGNAGINFDNKLIERLAKLNLGIDIDTYIVGKPIK</sequence>
<gene>
    <name evidence="1" type="ORF">J3S90_09575</name>
</gene>
<reference evidence="1 2" key="1">
    <citation type="submission" date="2021-03" db="EMBL/GenBank/DDBJ databases">
        <title>Flavobacterium Flabelliformis Sp. Nov. And Flavobacterium Geliluteum Sp. Nov., Two Novel Multidrug Resistant Psychrophilic Species Isolated From Antarctica.</title>
        <authorList>
            <person name="Kralova S."/>
            <person name="Busse H.J."/>
            <person name="Bezdicek M."/>
            <person name="Nykrynova M."/>
            <person name="Kroupova E."/>
            <person name="Krsek D."/>
            <person name="Sedlacek I."/>
        </authorList>
    </citation>
    <scope>NUCLEOTIDE SEQUENCE [LARGE SCALE GENOMIC DNA]</scope>
    <source>
        <strain evidence="1 2">P4023</strain>
    </source>
</reference>
<dbReference type="InterPro" id="IPR025459">
    <property type="entry name" value="DUF4279"/>
</dbReference>
<dbReference type="RefSeq" id="WP_210646014.1">
    <property type="nucleotide sequence ID" value="NZ_JAGFBU010000003.1"/>
</dbReference>